<dbReference type="AlphaFoldDB" id="A0A1M7ZSK1"/>
<dbReference type="GO" id="GO:0047617">
    <property type="term" value="F:fatty acyl-CoA hydrolase activity"/>
    <property type="evidence" value="ECO:0007669"/>
    <property type="project" value="TreeGrafter"/>
</dbReference>
<dbReference type="PANTHER" id="PTHR31793:SF27">
    <property type="entry name" value="NOVEL THIOESTERASE SUPERFAMILY DOMAIN AND SAPOSIN A-TYPE DOMAIN CONTAINING PROTEIN (0610012H03RIK)"/>
    <property type="match status" value="1"/>
</dbReference>
<dbReference type="InterPro" id="IPR008272">
    <property type="entry name" value="HB-CoA_thioesterase_AS"/>
</dbReference>
<name>A0A1M7ZSK1_9FLAO</name>
<keyword evidence="2 3" id="KW-0378">Hydrolase</keyword>
<dbReference type="PROSITE" id="PS01328">
    <property type="entry name" value="4HBCOA_THIOESTERASE"/>
    <property type="match status" value="1"/>
</dbReference>
<dbReference type="NCBIfam" id="TIGR00051">
    <property type="entry name" value="YbgC/FadM family acyl-CoA thioesterase"/>
    <property type="match status" value="1"/>
</dbReference>
<dbReference type="InterPro" id="IPR050563">
    <property type="entry name" value="4-hydroxybenzoyl-CoA_TE"/>
</dbReference>
<dbReference type="RefSeq" id="WP_073580330.1">
    <property type="nucleotide sequence ID" value="NZ_CBCSEA010000003.1"/>
</dbReference>
<dbReference type="PANTHER" id="PTHR31793">
    <property type="entry name" value="4-HYDROXYBENZOYL-COA THIOESTERASE FAMILY MEMBER"/>
    <property type="match status" value="1"/>
</dbReference>
<evidence type="ECO:0000313" key="4">
    <source>
        <dbReference type="Proteomes" id="UP000184611"/>
    </source>
</evidence>
<gene>
    <name evidence="3" type="ORF">SAMN05443547_0060</name>
</gene>
<evidence type="ECO:0000256" key="1">
    <source>
        <dbReference type="ARBA" id="ARBA00005953"/>
    </source>
</evidence>
<dbReference type="EMBL" id="FRYK01000001">
    <property type="protein sequence ID" value="SHO71750.1"/>
    <property type="molecule type" value="Genomic_DNA"/>
</dbReference>
<reference evidence="4" key="1">
    <citation type="submission" date="2016-12" db="EMBL/GenBank/DDBJ databases">
        <authorList>
            <person name="Varghese N."/>
            <person name="Submissions S."/>
        </authorList>
    </citation>
    <scope>NUCLEOTIDE SEQUENCE [LARGE SCALE GENOMIC DNA]</scope>
    <source>
        <strain evidence="4">DSM 18830</strain>
    </source>
</reference>
<dbReference type="CDD" id="cd00586">
    <property type="entry name" value="4HBT"/>
    <property type="match status" value="1"/>
</dbReference>
<dbReference type="Pfam" id="PF13279">
    <property type="entry name" value="4HBT_2"/>
    <property type="match status" value="1"/>
</dbReference>
<proteinExistence type="inferred from homology"/>
<dbReference type="Proteomes" id="UP000184611">
    <property type="component" value="Unassembled WGS sequence"/>
</dbReference>
<sequence length="136" mass="16039">MKEYQFQVRVRYAETDQMGVVYHGNYAQYFEMGRVEWLRNLGVSYKWMEDNGVMLPVVSLTMNYKKPARYDDLLTVKTILKSQTSVKIEFDYEIYNEANELLTTGYSMLVFVDMKTGRPILPPEYVSEKINSFLEV</sequence>
<dbReference type="PIRSF" id="PIRSF003230">
    <property type="entry name" value="YbgC"/>
    <property type="match status" value="1"/>
</dbReference>
<protein>
    <submittedName>
        <fullName evidence="3">Acyl-CoA thioester hydrolase</fullName>
    </submittedName>
</protein>
<accession>A0A1M7ZSK1</accession>
<dbReference type="SUPFAM" id="SSF54637">
    <property type="entry name" value="Thioesterase/thiol ester dehydrase-isomerase"/>
    <property type="match status" value="1"/>
</dbReference>
<dbReference type="InterPro" id="IPR029069">
    <property type="entry name" value="HotDog_dom_sf"/>
</dbReference>
<evidence type="ECO:0000256" key="2">
    <source>
        <dbReference type="ARBA" id="ARBA00022801"/>
    </source>
</evidence>
<dbReference type="STRING" id="416016.SAMN05443547_0060"/>
<comment type="similarity">
    <text evidence="1">Belongs to the 4-hydroxybenzoyl-CoA thioesterase family.</text>
</comment>
<dbReference type="InterPro" id="IPR006684">
    <property type="entry name" value="YbgC/YbaW"/>
</dbReference>
<keyword evidence="4" id="KW-1185">Reference proteome</keyword>
<dbReference type="OrthoDB" id="9800856at2"/>
<evidence type="ECO:0000313" key="3">
    <source>
        <dbReference type="EMBL" id="SHO71750.1"/>
    </source>
</evidence>
<dbReference type="Gene3D" id="3.10.129.10">
    <property type="entry name" value="Hotdog Thioesterase"/>
    <property type="match status" value="1"/>
</dbReference>
<organism evidence="3 4">
    <name type="scientific">Flavobacterium cucumis</name>
    <dbReference type="NCBI Taxonomy" id="416016"/>
    <lineage>
        <taxon>Bacteria</taxon>
        <taxon>Pseudomonadati</taxon>
        <taxon>Bacteroidota</taxon>
        <taxon>Flavobacteriia</taxon>
        <taxon>Flavobacteriales</taxon>
        <taxon>Flavobacteriaceae</taxon>
        <taxon>Flavobacterium</taxon>
    </lineage>
</organism>